<reference evidence="10 11" key="1">
    <citation type="journal article" date="2020" name="Nat. Food">
        <title>A phased Vanilla planifolia genome enables genetic improvement of flavour and production.</title>
        <authorList>
            <person name="Hasing T."/>
            <person name="Tang H."/>
            <person name="Brym M."/>
            <person name="Khazi F."/>
            <person name="Huang T."/>
            <person name="Chambers A.H."/>
        </authorList>
    </citation>
    <scope>NUCLEOTIDE SEQUENCE [LARGE SCALE GENOMIC DNA]</scope>
    <source>
        <tissue evidence="8">Leaf</tissue>
    </source>
</reference>
<comment type="subcellular location">
    <subcellularLocation>
        <location evidence="1">Endoplasmic reticulum membrane</location>
        <topology evidence="1">Multi-pass membrane protein</topology>
    </subcellularLocation>
</comment>
<dbReference type="AlphaFoldDB" id="A0A835PXK9"/>
<keyword evidence="5" id="KW-0256">Endoplasmic reticulum</keyword>
<comment type="caution">
    <text evidence="8">The sequence shown here is derived from an EMBL/GenBank/DDBJ whole genome shotgun (WGS) entry which is preliminary data.</text>
</comment>
<dbReference type="Proteomes" id="UP000636800">
    <property type="component" value="Chromosome 11"/>
</dbReference>
<name>A0A835PXK9_VANPL</name>
<dbReference type="PANTHER" id="PTHR19315">
    <property type="entry name" value="ER MEMBRANE PROTEIN COMPLEX SUBUNIT 4"/>
    <property type="match status" value="1"/>
</dbReference>
<protein>
    <recommendedName>
        <fullName evidence="3">ER membrane protein complex subunit 4</fullName>
    </recommendedName>
</protein>
<evidence type="ECO:0000256" key="3">
    <source>
        <dbReference type="ARBA" id="ARBA00020820"/>
    </source>
</evidence>
<proteinExistence type="inferred from homology"/>
<dbReference type="EMBL" id="JADCNM010000011">
    <property type="protein sequence ID" value="KAG0463176.1"/>
    <property type="molecule type" value="Genomic_DNA"/>
</dbReference>
<comment type="similarity">
    <text evidence="2">Belongs to the EMC4 family.</text>
</comment>
<keyword evidence="6" id="KW-1133">Transmembrane helix</keyword>
<evidence type="ECO:0000313" key="9">
    <source>
        <dbReference type="EMBL" id="KAG0463176.1"/>
    </source>
</evidence>
<keyword evidence="10" id="KW-1185">Reference proteome</keyword>
<dbReference type="InterPro" id="IPR009445">
    <property type="entry name" value="TMEM85/Emc4"/>
</dbReference>
<dbReference type="EMBL" id="JADCNL010000011">
    <property type="protein sequence ID" value="KAG0461674.1"/>
    <property type="molecule type" value="Genomic_DNA"/>
</dbReference>
<organism evidence="8 10">
    <name type="scientific">Vanilla planifolia</name>
    <name type="common">Vanilla</name>
    <dbReference type="NCBI Taxonomy" id="51239"/>
    <lineage>
        <taxon>Eukaryota</taxon>
        <taxon>Viridiplantae</taxon>
        <taxon>Streptophyta</taxon>
        <taxon>Embryophyta</taxon>
        <taxon>Tracheophyta</taxon>
        <taxon>Spermatophyta</taxon>
        <taxon>Magnoliopsida</taxon>
        <taxon>Liliopsida</taxon>
        <taxon>Asparagales</taxon>
        <taxon>Orchidaceae</taxon>
        <taxon>Vanilloideae</taxon>
        <taxon>Vanilleae</taxon>
        <taxon>Vanilla</taxon>
    </lineage>
</organism>
<gene>
    <name evidence="9" type="ORF">HPP92_021652</name>
    <name evidence="8" type="ORF">HPP92_021971</name>
</gene>
<evidence type="ECO:0000313" key="11">
    <source>
        <dbReference type="Proteomes" id="UP000639772"/>
    </source>
</evidence>
<dbReference type="OrthoDB" id="369569at2759"/>
<accession>A0A835PXK9</accession>
<evidence type="ECO:0000256" key="2">
    <source>
        <dbReference type="ARBA" id="ARBA00007715"/>
    </source>
</evidence>
<dbReference type="Proteomes" id="UP000639772">
    <property type="component" value="Chromosome 11"/>
</dbReference>
<sequence>MGGGSSSFQKPDDDGLHDVDGWQLTVHLFSIGITFSASWQPISALQSVGKVFEPYKDSGVDTLAPKLLFIALNLAGLGLGLWKLNTLGLLPTHPSDWVSSLAPAPSRSKVHLLRTFQFDMPKDSPEGGFNANSMIHSSNSESLRQPFVPCIAEMDEENVALGKRLKLVSDNHSKEAFPTKLFFSTFHLQEAKSMRQSIQKK</sequence>
<evidence type="ECO:0000313" key="8">
    <source>
        <dbReference type="EMBL" id="KAG0461674.1"/>
    </source>
</evidence>
<evidence type="ECO:0000256" key="6">
    <source>
        <dbReference type="ARBA" id="ARBA00022989"/>
    </source>
</evidence>
<evidence type="ECO:0000313" key="10">
    <source>
        <dbReference type="Proteomes" id="UP000636800"/>
    </source>
</evidence>
<dbReference type="Pfam" id="PF06417">
    <property type="entry name" value="EMC4"/>
    <property type="match status" value="1"/>
</dbReference>
<evidence type="ECO:0000256" key="4">
    <source>
        <dbReference type="ARBA" id="ARBA00022692"/>
    </source>
</evidence>
<dbReference type="GO" id="GO:0005789">
    <property type="term" value="C:endoplasmic reticulum membrane"/>
    <property type="evidence" value="ECO:0007669"/>
    <property type="project" value="UniProtKB-SubCell"/>
</dbReference>
<evidence type="ECO:0000256" key="5">
    <source>
        <dbReference type="ARBA" id="ARBA00022824"/>
    </source>
</evidence>
<evidence type="ECO:0000256" key="1">
    <source>
        <dbReference type="ARBA" id="ARBA00004477"/>
    </source>
</evidence>
<keyword evidence="4" id="KW-0812">Transmembrane</keyword>
<evidence type="ECO:0000256" key="7">
    <source>
        <dbReference type="ARBA" id="ARBA00023136"/>
    </source>
</evidence>
<keyword evidence="7" id="KW-0472">Membrane</keyword>